<dbReference type="InterPro" id="IPR027417">
    <property type="entry name" value="P-loop_NTPase"/>
</dbReference>
<dbReference type="SUPFAM" id="SSF52540">
    <property type="entry name" value="P-loop containing nucleoside triphosphate hydrolases"/>
    <property type="match status" value="1"/>
</dbReference>
<keyword evidence="2" id="KW-0067">ATP-binding</keyword>
<dbReference type="Proteomes" id="UP000637628">
    <property type="component" value="Unassembled WGS sequence"/>
</dbReference>
<protein>
    <submittedName>
        <fullName evidence="2">ATP-binding protein</fullName>
    </submittedName>
</protein>
<dbReference type="Pfam" id="PF00931">
    <property type="entry name" value="NB-ARC"/>
    <property type="match status" value="1"/>
</dbReference>
<dbReference type="RefSeq" id="WP_203732541.1">
    <property type="nucleotide sequence ID" value="NZ_BAAATX010000012.1"/>
</dbReference>
<dbReference type="InterPro" id="IPR002182">
    <property type="entry name" value="NB-ARC"/>
</dbReference>
<keyword evidence="3" id="KW-1185">Reference proteome</keyword>
<dbReference type="EMBL" id="BOML01000052">
    <property type="protein sequence ID" value="GIE05146.1"/>
    <property type="molecule type" value="Genomic_DNA"/>
</dbReference>
<dbReference type="Pfam" id="PF13424">
    <property type="entry name" value="TPR_12"/>
    <property type="match status" value="1"/>
</dbReference>
<comment type="caution">
    <text evidence="2">The sequence shown here is derived from an EMBL/GenBank/DDBJ whole genome shotgun (WGS) entry which is preliminary data.</text>
</comment>
<evidence type="ECO:0000313" key="2">
    <source>
        <dbReference type="EMBL" id="GIE05146.1"/>
    </source>
</evidence>
<feature type="domain" description="NB-ARC" evidence="1">
    <location>
        <begin position="50"/>
        <end position="162"/>
    </location>
</feature>
<dbReference type="PANTHER" id="PTHR46082">
    <property type="entry name" value="ATP/GTP-BINDING PROTEIN-RELATED"/>
    <property type="match status" value="1"/>
</dbReference>
<gene>
    <name evidence="2" type="ORF">Adu01nite_64960</name>
</gene>
<organism evidence="2 3">
    <name type="scientific">Paractinoplanes durhamensis</name>
    <dbReference type="NCBI Taxonomy" id="113563"/>
    <lineage>
        <taxon>Bacteria</taxon>
        <taxon>Bacillati</taxon>
        <taxon>Actinomycetota</taxon>
        <taxon>Actinomycetes</taxon>
        <taxon>Micromonosporales</taxon>
        <taxon>Micromonosporaceae</taxon>
        <taxon>Paractinoplanes</taxon>
    </lineage>
</organism>
<name>A0ABQ3Z5S5_9ACTN</name>
<evidence type="ECO:0000313" key="3">
    <source>
        <dbReference type="Proteomes" id="UP000637628"/>
    </source>
</evidence>
<dbReference type="Gene3D" id="1.25.40.10">
    <property type="entry name" value="Tetratricopeptide repeat domain"/>
    <property type="match status" value="2"/>
</dbReference>
<dbReference type="InterPro" id="IPR011990">
    <property type="entry name" value="TPR-like_helical_dom_sf"/>
</dbReference>
<dbReference type="Gene3D" id="3.40.50.300">
    <property type="entry name" value="P-loop containing nucleotide triphosphate hydrolases"/>
    <property type="match status" value="1"/>
</dbReference>
<evidence type="ECO:0000259" key="1">
    <source>
        <dbReference type="Pfam" id="PF00931"/>
    </source>
</evidence>
<accession>A0ABQ3Z5S5</accession>
<proteinExistence type="predicted"/>
<dbReference type="InterPro" id="IPR053137">
    <property type="entry name" value="NLR-like"/>
</dbReference>
<dbReference type="PRINTS" id="PR00364">
    <property type="entry name" value="DISEASERSIST"/>
</dbReference>
<keyword evidence="2" id="KW-0547">Nucleotide-binding</keyword>
<sequence length="795" mass="84952">MTVGGREGVSWPHRVGAVPRLAVRRQKRPADDLLAAAVAAGGTAVVCQVLAGMGGVGKTQLAAGLVERLWQARKLDLLVWVSVGSRDGVLSAYAQAAAEVTGLEDRNPQQAAERLLAWLASTGRRWLVVLDDVADPQDMAGLWPPDTRSGRTIVTSRRRDAALVDGRQLVDVGVFTALEAVDYLRTRLGEQPHRLDEADRLAADLGYLPLALAQAAAYLRDLDLTCAGYRRRLHARRLDRLHPAVLPDGQQRAVADTWGLSIDAADRQTGGLAAIVLKMAALLDPNGIPIRLFTTDAALGYWRRQLRREVDADDVHDTIRALYRLGLAETTADPDLDDQLLRVHALVQRVVRENTDEPVHAPLARAAADALIQAWPETERDTATSRLAQLLRANATNLTAVTADHLWCTADGTPAAHSVLFRAGKSLGEIGLADAARDHYQQLHTTSLRVLGPDHRDTLIIGSDRAGWQGVAGDPAGAAAAYERLLTDRLRVLGPDHPDILTTRGQLARWQGAAGDPAGAAAVSEQLLTDLLRVLSPDHPNTLAARHSLAYWRGAAGDPAGATTASGQLLTDRLRVLGPDHPHTLTTRHSLANWRGAAGNPAVAVTALEQLLIDQLRVLGPNHPDTLATGQSLANWRGAAGNPAAAVTALEQVFTDVLRVLGSDHPDTLATRHSLAHWHGAAGNPAAAVTALEQLLTDQLQVLSPNHPDTLATRHSLANWRGAAGNPAAAVTALEQLLTDRLRVLGPNHPQTLKTRRSAASWRGGAGDSAGTAAAYEHVLTDRLRVLGPNHPQTI</sequence>
<dbReference type="PANTHER" id="PTHR46082:SF6">
    <property type="entry name" value="AAA+ ATPASE DOMAIN-CONTAINING PROTEIN-RELATED"/>
    <property type="match status" value="1"/>
</dbReference>
<dbReference type="GO" id="GO:0005524">
    <property type="term" value="F:ATP binding"/>
    <property type="evidence" value="ECO:0007669"/>
    <property type="project" value="UniProtKB-KW"/>
</dbReference>
<reference evidence="2 3" key="1">
    <citation type="submission" date="2021-01" db="EMBL/GenBank/DDBJ databases">
        <title>Whole genome shotgun sequence of Actinoplanes durhamensis NBRC 14914.</title>
        <authorList>
            <person name="Komaki H."/>
            <person name="Tamura T."/>
        </authorList>
    </citation>
    <scope>NUCLEOTIDE SEQUENCE [LARGE SCALE GENOMIC DNA]</scope>
    <source>
        <strain evidence="2 3">NBRC 14914</strain>
    </source>
</reference>
<dbReference type="SUPFAM" id="SSF48452">
    <property type="entry name" value="TPR-like"/>
    <property type="match status" value="3"/>
</dbReference>
<dbReference type="Pfam" id="PF13374">
    <property type="entry name" value="TPR_10"/>
    <property type="match status" value="4"/>
</dbReference>